<dbReference type="AlphaFoldDB" id="A0A0K0E2X0"/>
<dbReference type="CDD" id="cd00172">
    <property type="entry name" value="serpin"/>
    <property type="match status" value="1"/>
</dbReference>
<dbReference type="PANTHER" id="PTHR11461">
    <property type="entry name" value="SERINE PROTEASE INHIBITOR, SERPIN"/>
    <property type="match status" value="1"/>
</dbReference>
<evidence type="ECO:0000259" key="3">
    <source>
        <dbReference type="SMART" id="SM00093"/>
    </source>
</evidence>
<dbReference type="InterPro" id="IPR036186">
    <property type="entry name" value="Serpin_sf"/>
</dbReference>
<proteinExistence type="inferred from homology"/>
<comment type="similarity">
    <text evidence="1 2">Belongs to the serpin family.</text>
</comment>
<protein>
    <submittedName>
        <fullName evidence="5 6">SERPIN domain-containing protein</fullName>
    </submittedName>
</protein>
<dbReference type="Proteomes" id="UP000035681">
    <property type="component" value="Unplaced"/>
</dbReference>
<dbReference type="WBParaSite" id="TCONS_00005618.p1">
    <property type="protein sequence ID" value="TCONS_00005618.p1"/>
    <property type="gene ID" value="XLOC_003878"/>
</dbReference>
<dbReference type="InterPro" id="IPR023795">
    <property type="entry name" value="Serpin_CS"/>
</dbReference>
<dbReference type="InterPro" id="IPR023796">
    <property type="entry name" value="Serpin_dom"/>
</dbReference>
<dbReference type="InterPro" id="IPR042185">
    <property type="entry name" value="Serpin_sf_2"/>
</dbReference>
<evidence type="ECO:0000313" key="6">
    <source>
        <dbReference type="WBParaSite" id="TCONS_00005618.p1"/>
    </source>
</evidence>
<dbReference type="PROSITE" id="PS00284">
    <property type="entry name" value="SERPIN"/>
    <property type="match status" value="1"/>
</dbReference>
<dbReference type="Gene3D" id="3.30.497.10">
    <property type="entry name" value="Antithrombin, subunit I, domain 2"/>
    <property type="match status" value="1"/>
</dbReference>
<dbReference type="InterPro" id="IPR000215">
    <property type="entry name" value="Serpin_fam"/>
</dbReference>
<evidence type="ECO:0000256" key="2">
    <source>
        <dbReference type="RuleBase" id="RU000411"/>
    </source>
</evidence>
<feature type="domain" description="Serpin" evidence="3">
    <location>
        <begin position="18"/>
        <end position="371"/>
    </location>
</feature>
<accession>A0A0K0E2X0</accession>
<evidence type="ECO:0000313" key="5">
    <source>
        <dbReference type="WBParaSite" id="SSTP_0000383900.1"/>
    </source>
</evidence>
<evidence type="ECO:0000256" key="1">
    <source>
        <dbReference type="ARBA" id="ARBA00009500"/>
    </source>
</evidence>
<dbReference type="WBParaSite" id="SSTP_0000383900.1">
    <property type="protein sequence ID" value="SSTP_0000383900.1"/>
    <property type="gene ID" value="SSTP_0000383900"/>
</dbReference>
<dbReference type="SMART" id="SM00093">
    <property type="entry name" value="SERPIN"/>
    <property type="match status" value="1"/>
</dbReference>
<reference evidence="5" key="1">
    <citation type="submission" date="2015-08" db="UniProtKB">
        <authorList>
            <consortium name="WormBaseParasite"/>
        </authorList>
    </citation>
    <scope>IDENTIFICATION</scope>
</reference>
<dbReference type="InterPro" id="IPR042178">
    <property type="entry name" value="Serpin_sf_1"/>
</dbReference>
<evidence type="ECO:0000313" key="4">
    <source>
        <dbReference type="Proteomes" id="UP000035681"/>
    </source>
</evidence>
<dbReference type="PANTHER" id="PTHR11461:SF211">
    <property type="entry name" value="GH10112P-RELATED"/>
    <property type="match status" value="1"/>
</dbReference>
<sequence length="374" mass="42154">MTLVGYSATLSSQVNFTIGALNQIISSNQNVAFSPYSLTLALAMCYIGAGGTTEIEFKKLLSPYMEKKEYLEFLNTSISTINLSSTNNTSIYIAEKLFVKSGYKVNKKFKKEVKKYLKATTENVDFSDSTNSVKKINNFISNATYGKINDLISSNDINSLTRVVLTNALFFKSQWKEKFDKMLTTNEDFYTTSTKKKSVEMLNKQGKLLYGSNENFHAIKIPYSNINSSFFLILPKERNMLYSLLNTFNSNVFLNLTHSIKRQSVDFSMPKFKVESSQSWKDPLIKMGLTSAFDDSANFSFMSSKNNLKIDAVLQKVYVDVNEEGTEAAAATGVIIGFKSSLIHTEVPIVVKADHPFLYFILYNNNILFSGLYQ</sequence>
<dbReference type="GO" id="GO:0004867">
    <property type="term" value="F:serine-type endopeptidase inhibitor activity"/>
    <property type="evidence" value="ECO:0007669"/>
    <property type="project" value="InterPro"/>
</dbReference>
<dbReference type="Pfam" id="PF00079">
    <property type="entry name" value="Serpin"/>
    <property type="match status" value="1"/>
</dbReference>
<keyword evidence="4" id="KW-1185">Reference proteome</keyword>
<dbReference type="GO" id="GO:0005615">
    <property type="term" value="C:extracellular space"/>
    <property type="evidence" value="ECO:0007669"/>
    <property type="project" value="InterPro"/>
</dbReference>
<dbReference type="STRING" id="6248.A0A0K0E2X0"/>
<dbReference type="Gene3D" id="2.30.39.10">
    <property type="entry name" value="Alpha-1-antitrypsin, domain 1"/>
    <property type="match status" value="1"/>
</dbReference>
<dbReference type="SUPFAM" id="SSF56574">
    <property type="entry name" value="Serpins"/>
    <property type="match status" value="1"/>
</dbReference>
<name>A0A0K0E2X0_STRER</name>
<organism evidence="5">
    <name type="scientific">Strongyloides stercoralis</name>
    <name type="common">Threadworm</name>
    <dbReference type="NCBI Taxonomy" id="6248"/>
    <lineage>
        <taxon>Eukaryota</taxon>
        <taxon>Metazoa</taxon>
        <taxon>Ecdysozoa</taxon>
        <taxon>Nematoda</taxon>
        <taxon>Chromadorea</taxon>
        <taxon>Rhabditida</taxon>
        <taxon>Tylenchina</taxon>
        <taxon>Panagrolaimomorpha</taxon>
        <taxon>Strongyloidoidea</taxon>
        <taxon>Strongyloididae</taxon>
        <taxon>Strongyloides</taxon>
    </lineage>
</organism>